<gene>
    <name evidence="2" type="ORF">BXY53_1380</name>
</gene>
<sequence>MRRLIGATSVVLVLGTNPLLAAEPEFGARLGTSAEAISDALGESGL</sequence>
<name>A0A397Q9T6_9HYPH</name>
<feature type="chain" id="PRO_5017178922" evidence="1">
    <location>
        <begin position="22"/>
        <end position="46"/>
    </location>
</feature>
<feature type="signal peptide" evidence="1">
    <location>
        <begin position="1"/>
        <end position="21"/>
    </location>
</feature>
<protein>
    <submittedName>
        <fullName evidence="2">Uncharacterized protein</fullName>
    </submittedName>
</protein>
<keyword evidence="1" id="KW-0732">Signal</keyword>
<dbReference type="EMBL" id="QXDF01000001">
    <property type="protein sequence ID" value="RIA56277.1"/>
    <property type="molecule type" value="Genomic_DNA"/>
</dbReference>
<accession>A0A397Q9T6</accession>
<keyword evidence="3" id="KW-1185">Reference proteome</keyword>
<dbReference type="AlphaFoldDB" id="A0A397Q9T6"/>
<organism evidence="2 3">
    <name type="scientific">Dichotomicrobium thermohalophilum</name>
    <dbReference type="NCBI Taxonomy" id="933063"/>
    <lineage>
        <taxon>Bacteria</taxon>
        <taxon>Pseudomonadati</taxon>
        <taxon>Pseudomonadota</taxon>
        <taxon>Alphaproteobacteria</taxon>
        <taxon>Hyphomicrobiales</taxon>
        <taxon>Hyphomicrobiaceae</taxon>
        <taxon>Dichotomicrobium</taxon>
    </lineage>
</organism>
<evidence type="ECO:0000256" key="1">
    <source>
        <dbReference type="SAM" id="SignalP"/>
    </source>
</evidence>
<evidence type="ECO:0000313" key="2">
    <source>
        <dbReference type="EMBL" id="RIA56277.1"/>
    </source>
</evidence>
<dbReference type="Proteomes" id="UP000266273">
    <property type="component" value="Unassembled WGS sequence"/>
</dbReference>
<comment type="caution">
    <text evidence="2">The sequence shown here is derived from an EMBL/GenBank/DDBJ whole genome shotgun (WGS) entry which is preliminary data.</text>
</comment>
<reference evidence="2 3" key="1">
    <citation type="submission" date="2018-08" db="EMBL/GenBank/DDBJ databases">
        <title>Genomic Encyclopedia of Archaeal and Bacterial Type Strains, Phase II (KMG-II): from individual species to whole genera.</title>
        <authorList>
            <person name="Goeker M."/>
        </authorList>
    </citation>
    <scope>NUCLEOTIDE SEQUENCE [LARGE SCALE GENOMIC DNA]</scope>
    <source>
        <strain evidence="2 3">DSM 5002</strain>
    </source>
</reference>
<evidence type="ECO:0000313" key="3">
    <source>
        <dbReference type="Proteomes" id="UP000266273"/>
    </source>
</evidence>
<proteinExistence type="predicted"/>